<feature type="region of interest" description="Disordered" evidence="1">
    <location>
        <begin position="532"/>
        <end position="553"/>
    </location>
</feature>
<feature type="compositionally biased region" description="Basic residues" evidence="1">
    <location>
        <begin position="296"/>
        <end position="305"/>
    </location>
</feature>
<feature type="region of interest" description="Disordered" evidence="1">
    <location>
        <begin position="570"/>
        <end position="595"/>
    </location>
</feature>
<dbReference type="Proteomes" id="UP000324222">
    <property type="component" value="Unassembled WGS sequence"/>
</dbReference>
<feature type="compositionally biased region" description="Low complexity" evidence="1">
    <location>
        <begin position="388"/>
        <end position="397"/>
    </location>
</feature>
<keyword evidence="3" id="KW-1185">Reference proteome</keyword>
<evidence type="ECO:0000313" key="3">
    <source>
        <dbReference type="Proteomes" id="UP000324222"/>
    </source>
</evidence>
<proteinExistence type="predicted"/>
<organism evidence="2 3">
    <name type="scientific">Portunus trituberculatus</name>
    <name type="common">Swimming crab</name>
    <name type="synonym">Neptunus trituberculatus</name>
    <dbReference type="NCBI Taxonomy" id="210409"/>
    <lineage>
        <taxon>Eukaryota</taxon>
        <taxon>Metazoa</taxon>
        <taxon>Ecdysozoa</taxon>
        <taxon>Arthropoda</taxon>
        <taxon>Crustacea</taxon>
        <taxon>Multicrustacea</taxon>
        <taxon>Malacostraca</taxon>
        <taxon>Eumalacostraca</taxon>
        <taxon>Eucarida</taxon>
        <taxon>Decapoda</taxon>
        <taxon>Pleocyemata</taxon>
        <taxon>Brachyura</taxon>
        <taxon>Eubrachyura</taxon>
        <taxon>Portunoidea</taxon>
        <taxon>Portunidae</taxon>
        <taxon>Portuninae</taxon>
        <taxon>Portunus</taxon>
    </lineage>
</organism>
<comment type="caution">
    <text evidence="2">The sequence shown here is derived from an EMBL/GenBank/DDBJ whole genome shotgun (WGS) entry which is preliminary data.</text>
</comment>
<feature type="compositionally biased region" description="Basic residues" evidence="1">
    <location>
        <begin position="370"/>
        <end position="382"/>
    </location>
</feature>
<feature type="region of interest" description="Disordered" evidence="1">
    <location>
        <begin position="338"/>
        <end position="412"/>
    </location>
</feature>
<feature type="region of interest" description="Disordered" evidence="1">
    <location>
        <begin position="109"/>
        <end position="166"/>
    </location>
</feature>
<dbReference type="AlphaFoldDB" id="A0A5B7CVU9"/>
<dbReference type="EMBL" id="VSRR010000273">
    <property type="protein sequence ID" value="MPC13318.1"/>
    <property type="molecule type" value="Genomic_DNA"/>
</dbReference>
<feature type="compositionally biased region" description="Basic and acidic residues" evidence="1">
    <location>
        <begin position="281"/>
        <end position="295"/>
    </location>
</feature>
<feature type="compositionally biased region" description="Basic and acidic residues" evidence="1">
    <location>
        <begin position="109"/>
        <end position="153"/>
    </location>
</feature>
<feature type="compositionally biased region" description="Low complexity" evidence="1">
    <location>
        <begin position="570"/>
        <end position="591"/>
    </location>
</feature>
<evidence type="ECO:0000256" key="1">
    <source>
        <dbReference type="SAM" id="MobiDB-lite"/>
    </source>
</evidence>
<dbReference type="OrthoDB" id="25654at2759"/>
<name>A0A5B7CVU9_PORTR</name>
<accession>A0A5B7CVU9</accession>
<gene>
    <name evidence="2" type="ORF">E2C01_006051</name>
</gene>
<feature type="region of interest" description="Disordered" evidence="1">
    <location>
        <begin position="230"/>
        <end position="317"/>
    </location>
</feature>
<evidence type="ECO:0000313" key="2">
    <source>
        <dbReference type="EMBL" id="MPC13318.1"/>
    </source>
</evidence>
<sequence>MWCVVLVTAAHTHAENHQTAQTTKSVPSRRWSGVDVLLLRADVLPLVPPLLPPSLPPPSTPSDRPSILSFLTLVDSTLTHPATIYSPPTSEEEEEREWLLEVSKRRKREREEEERRRKEEEEEQRRQQEEEWRKQVEIWQKQEEEEERRRKEEQEEDSSGSSQSARFEWSEGRLLITFLSPPLSLPLQNAASRYVSPPRLAAQRVSLIPVSPQSMSQRHVSTKTILTQPTSATESYKGRIPLPISSSPFKPQLLTRASPRAMTPRRVPTEAGRQPVTDRASVADESLKHDKDTRPHVSRNSRSTRNHLNYQKISNAPLRKNVSQNTVISECYIAPVNNASKRQGSPCKANPGSPPGPTLLSPGLVSRAMRTPRHSRTPRRPHMCPIKEASSSSSANELDSEEEHLAAPTPPLFNGHAIIRHPDNGCNGKQVKDENLNDTEPLISHETNKKEGFHSLLHAYTENTRSVKESPEPAPLSDGEDLVGVSVKQLRSSYLSVAQDTKRATPEILKTPVKSEIKAELNTSVNISTLVDTYSTPQPRPVTPSSRPDDITPVSLRSLKSAYEATASGSSCAVSRHSSSGSCSPAGGSPAPKEELNVSLQQLREEYCRSVQDGLSRSQTPSKQPLDTGVSIRQLVSVPCMLFPTYKFYTTTAPSLSQEMKCRV</sequence>
<reference evidence="2 3" key="1">
    <citation type="submission" date="2019-05" db="EMBL/GenBank/DDBJ databases">
        <title>Another draft genome of Portunus trituberculatus and its Hox gene families provides insights of decapod evolution.</title>
        <authorList>
            <person name="Jeong J.-H."/>
            <person name="Song I."/>
            <person name="Kim S."/>
            <person name="Choi T."/>
            <person name="Kim D."/>
            <person name="Ryu S."/>
            <person name="Kim W."/>
        </authorList>
    </citation>
    <scope>NUCLEOTIDE SEQUENCE [LARGE SCALE GENOMIC DNA]</scope>
    <source>
        <tissue evidence="2">Muscle</tissue>
    </source>
</reference>
<protein>
    <submittedName>
        <fullName evidence="2">Uncharacterized protein</fullName>
    </submittedName>
</protein>